<dbReference type="PANTHER" id="PTHR47683">
    <property type="entry name" value="PSEUDOURIDINE SYNTHASE FAMILY PROTEIN-RELATED"/>
    <property type="match status" value="1"/>
</dbReference>
<dbReference type="InterPro" id="IPR006145">
    <property type="entry name" value="PsdUridine_synth_RsuA/RluA"/>
</dbReference>
<dbReference type="InterPro" id="IPR036986">
    <property type="entry name" value="S4_RNA-bd_sf"/>
</dbReference>
<dbReference type="Pfam" id="PF01479">
    <property type="entry name" value="S4"/>
    <property type="match status" value="1"/>
</dbReference>
<evidence type="ECO:0000313" key="10">
    <source>
        <dbReference type="Proteomes" id="UP000235116"/>
    </source>
</evidence>
<dbReference type="GO" id="GO:0003723">
    <property type="term" value="F:RNA binding"/>
    <property type="evidence" value="ECO:0007669"/>
    <property type="project" value="UniProtKB-KW"/>
</dbReference>
<keyword evidence="2 6" id="KW-0694">RNA-binding</keyword>
<keyword evidence="3 7" id="KW-0413">Isomerase</keyword>
<evidence type="ECO:0000256" key="2">
    <source>
        <dbReference type="ARBA" id="ARBA00022884"/>
    </source>
</evidence>
<evidence type="ECO:0000313" key="9">
    <source>
        <dbReference type="EMBL" id="AUM13541.1"/>
    </source>
</evidence>
<evidence type="ECO:0000256" key="4">
    <source>
        <dbReference type="ARBA" id="ARBA00036749"/>
    </source>
</evidence>
<comment type="function">
    <text evidence="5">Responsible for synthesis of pseudouridine from uracil-516 in 16S ribosomal RNA.</text>
</comment>
<dbReference type="SUPFAM" id="SSF55174">
    <property type="entry name" value="Alpha-L RNA-binding motif"/>
    <property type="match status" value="1"/>
</dbReference>
<evidence type="ECO:0000256" key="6">
    <source>
        <dbReference type="PROSITE-ProRule" id="PRU00182"/>
    </source>
</evidence>
<dbReference type="EC" id="5.4.99.-" evidence="7"/>
<feature type="domain" description="RNA-binding S4" evidence="8">
    <location>
        <begin position="1"/>
        <end position="63"/>
    </location>
</feature>
<evidence type="ECO:0000256" key="1">
    <source>
        <dbReference type="ARBA" id="ARBA00008348"/>
    </source>
</evidence>
<dbReference type="GO" id="GO:0160136">
    <property type="term" value="F:16S rRNA pseudouridine(516) synthase activity"/>
    <property type="evidence" value="ECO:0007669"/>
    <property type="project" value="UniProtKB-EC"/>
</dbReference>
<dbReference type="EMBL" id="CP022684">
    <property type="protein sequence ID" value="AUM13541.1"/>
    <property type="molecule type" value="Genomic_DNA"/>
</dbReference>
<keyword evidence="10" id="KW-1185">Reference proteome</keyword>
<gene>
    <name evidence="9" type="ORF">Kalk_14405</name>
</gene>
<dbReference type="CDD" id="cd00165">
    <property type="entry name" value="S4"/>
    <property type="match status" value="1"/>
</dbReference>
<dbReference type="InterPro" id="IPR018496">
    <property type="entry name" value="PsdUridine_synth_RsuA/RluB_CS"/>
</dbReference>
<dbReference type="RefSeq" id="WP_101894916.1">
    <property type="nucleotide sequence ID" value="NZ_CP022684.1"/>
</dbReference>
<dbReference type="InterPro" id="IPR020103">
    <property type="entry name" value="PsdUridine_synth_cat_dom_sf"/>
</dbReference>
<dbReference type="Proteomes" id="UP000235116">
    <property type="component" value="Chromosome"/>
</dbReference>
<proteinExistence type="inferred from homology"/>
<dbReference type="SUPFAM" id="SSF55120">
    <property type="entry name" value="Pseudouridine synthase"/>
    <property type="match status" value="1"/>
</dbReference>
<dbReference type="InterPro" id="IPR002942">
    <property type="entry name" value="S4_RNA-bd"/>
</dbReference>
<dbReference type="SMART" id="SM00363">
    <property type="entry name" value="S4"/>
    <property type="match status" value="1"/>
</dbReference>
<dbReference type="InterPro" id="IPR000748">
    <property type="entry name" value="PsdUridine_synth_RsuA/RluB/E/F"/>
</dbReference>
<dbReference type="GO" id="GO:0000455">
    <property type="term" value="P:enzyme-directed rRNA pseudouridine synthesis"/>
    <property type="evidence" value="ECO:0007669"/>
    <property type="project" value="UniProtKB-ARBA"/>
</dbReference>
<dbReference type="Gene3D" id="3.30.70.1560">
    <property type="entry name" value="Alpha-L RNA-binding motif"/>
    <property type="match status" value="1"/>
</dbReference>
<evidence type="ECO:0000256" key="3">
    <source>
        <dbReference type="ARBA" id="ARBA00023235"/>
    </source>
</evidence>
<evidence type="ECO:0000259" key="8">
    <source>
        <dbReference type="SMART" id="SM00363"/>
    </source>
</evidence>
<evidence type="ECO:0000256" key="7">
    <source>
        <dbReference type="RuleBase" id="RU003887"/>
    </source>
</evidence>
<comment type="catalytic activity">
    <reaction evidence="4">
        <text>uridine(516) in 16S rRNA = pseudouridine(516) in 16S rRNA</text>
        <dbReference type="Rhea" id="RHEA:38867"/>
        <dbReference type="Rhea" id="RHEA-COMP:10089"/>
        <dbReference type="Rhea" id="RHEA-COMP:10090"/>
        <dbReference type="ChEBI" id="CHEBI:65314"/>
        <dbReference type="ChEBI" id="CHEBI:65315"/>
        <dbReference type="EC" id="5.4.99.19"/>
    </reaction>
</comment>
<dbReference type="PROSITE" id="PS01149">
    <property type="entry name" value="PSI_RSU"/>
    <property type="match status" value="1"/>
</dbReference>
<dbReference type="Pfam" id="PF00849">
    <property type="entry name" value="PseudoU_synth_2"/>
    <property type="match status" value="1"/>
</dbReference>
<dbReference type="PROSITE" id="PS50889">
    <property type="entry name" value="S4"/>
    <property type="match status" value="1"/>
</dbReference>
<protein>
    <recommendedName>
        <fullName evidence="7">Pseudouridine synthase</fullName>
        <ecNumber evidence="7">5.4.99.-</ecNumber>
    </recommendedName>
</protein>
<dbReference type="CDD" id="cd02553">
    <property type="entry name" value="PseudoU_synth_RsuA"/>
    <property type="match status" value="1"/>
</dbReference>
<sequence length="231" mass="26102">MRLDKYLSNYSGLSRKEAKEAIKSGDVLVNSNAVTDPRFTVDEQQNVHLNGMRISPRGPRYYMLHKPEGCVCANTDAQHPTVIGLFSEEDDFMELHVAGRLDMDTTGLVLITDDGQWSHRITSPKHKMPKRYQVTLEAPIAANAAELFAEGVLLRNEHKRTRPAQLNVINPHQVELTIYEGKYHQVKRMFAAIGNHVTALHRARIGDLCLDPNLHPGEYRPLTQEEIISLS</sequence>
<dbReference type="InterPro" id="IPR042092">
    <property type="entry name" value="PsdUridine_s_RsuA/RluB/E/F_cat"/>
</dbReference>
<dbReference type="NCBIfam" id="TIGR00093">
    <property type="entry name" value="pseudouridine synthase"/>
    <property type="match status" value="1"/>
</dbReference>
<dbReference type="GO" id="GO:0005829">
    <property type="term" value="C:cytosol"/>
    <property type="evidence" value="ECO:0007669"/>
    <property type="project" value="UniProtKB-ARBA"/>
</dbReference>
<dbReference type="Gene3D" id="3.30.70.580">
    <property type="entry name" value="Pseudouridine synthase I, catalytic domain, N-terminal subdomain"/>
    <property type="match status" value="1"/>
</dbReference>
<dbReference type="OrthoDB" id="9807213at2"/>
<comment type="similarity">
    <text evidence="1 7">Belongs to the pseudouridine synthase RsuA family.</text>
</comment>
<dbReference type="KEGG" id="kak:Kalk_14405"/>
<organism evidence="9 10">
    <name type="scientific">Ketobacter alkanivorans</name>
    <dbReference type="NCBI Taxonomy" id="1917421"/>
    <lineage>
        <taxon>Bacteria</taxon>
        <taxon>Pseudomonadati</taxon>
        <taxon>Pseudomonadota</taxon>
        <taxon>Gammaproteobacteria</taxon>
        <taxon>Pseudomonadales</taxon>
        <taxon>Ketobacteraceae</taxon>
        <taxon>Ketobacter</taxon>
    </lineage>
</organism>
<dbReference type="InterPro" id="IPR020094">
    <property type="entry name" value="TruA/RsuA/RluB/E/F_N"/>
</dbReference>
<dbReference type="Gene3D" id="3.10.290.10">
    <property type="entry name" value="RNA-binding S4 domain"/>
    <property type="match status" value="1"/>
</dbReference>
<dbReference type="InterPro" id="IPR050343">
    <property type="entry name" value="RsuA_PseudoU_synthase"/>
</dbReference>
<name>A0A2K9LN26_9GAMM</name>
<accession>A0A2K9LN26</accession>
<dbReference type="NCBIfam" id="NF008097">
    <property type="entry name" value="PRK10839.1"/>
    <property type="match status" value="1"/>
</dbReference>
<dbReference type="PANTHER" id="PTHR47683:SF4">
    <property type="entry name" value="PSEUDOURIDINE SYNTHASE"/>
    <property type="match status" value="1"/>
</dbReference>
<dbReference type="FunFam" id="3.30.70.1560:FF:000001">
    <property type="entry name" value="Pseudouridine synthase"/>
    <property type="match status" value="1"/>
</dbReference>
<reference evidence="10" key="1">
    <citation type="submission" date="2017-08" db="EMBL/GenBank/DDBJ databases">
        <title>Direct submision.</title>
        <authorList>
            <person name="Kim S.-J."/>
            <person name="Rhee S.-K."/>
        </authorList>
    </citation>
    <scope>NUCLEOTIDE SEQUENCE [LARGE SCALE GENOMIC DNA]</scope>
    <source>
        <strain evidence="10">GI5</strain>
    </source>
</reference>
<evidence type="ECO:0000256" key="5">
    <source>
        <dbReference type="ARBA" id="ARBA00037590"/>
    </source>
</evidence>
<dbReference type="AlphaFoldDB" id="A0A2K9LN26"/>